<gene>
    <name evidence="2" type="ORF">FZC34_00590</name>
</gene>
<evidence type="ECO:0008006" key="4">
    <source>
        <dbReference type="Google" id="ProtNLM"/>
    </source>
</evidence>
<keyword evidence="3" id="KW-1185">Reference proteome</keyword>
<dbReference type="RefSeq" id="WP_148971535.1">
    <property type="nucleotide sequence ID" value="NZ_CP043316.1"/>
</dbReference>
<evidence type="ECO:0000256" key="1">
    <source>
        <dbReference type="ARBA" id="ARBA00022917"/>
    </source>
</evidence>
<dbReference type="GO" id="GO:0006435">
    <property type="term" value="P:threonyl-tRNA aminoacylation"/>
    <property type="evidence" value="ECO:0007669"/>
    <property type="project" value="TreeGrafter"/>
</dbReference>
<dbReference type="GO" id="GO:0000166">
    <property type="term" value="F:nucleotide binding"/>
    <property type="evidence" value="ECO:0007669"/>
    <property type="project" value="InterPro"/>
</dbReference>
<dbReference type="EMBL" id="CP043316">
    <property type="protein sequence ID" value="QEK38419.1"/>
    <property type="molecule type" value="Genomic_DNA"/>
</dbReference>
<evidence type="ECO:0000313" key="2">
    <source>
        <dbReference type="EMBL" id="QEK38419.1"/>
    </source>
</evidence>
<accession>A0A5C0UF66</accession>
<dbReference type="Gene3D" id="3.30.980.10">
    <property type="entry name" value="Threonyl-trna Synthetase, Chain A, domain 2"/>
    <property type="match status" value="1"/>
</dbReference>
<reference evidence="2 3" key="1">
    <citation type="submission" date="2019-08" db="EMBL/GenBank/DDBJ databases">
        <title>Highly reduced genomes of protist endosymbionts show evolutionary convergence.</title>
        <authorList>
            <person name="George E."/>
            <person name="Husnik F."/>
            <person name="Tashyreva D."/>
            <person name="Prokopchuk G."/>
            <person name="Horak A."/>
            <person name="Kwong W.K."/>
            <person name="Lukes J."/>
            <person name="Keeling P.J."/>
        </authorList>
    </citation>
    <scope>NUCLEOTIDE SEQUENCE [LARGE SCALE GENOMIC DNA]</scope>
    <source>
        <strain evidence="2">1604LC</strain>
    </source>
</reference>
<evidence type="ECO:0000313" key="3">
    <source>
        <dbReference type="Proteomes" id="UP000325004"/>
    </source>
</evidence>
<keyword evidence="1" id="KW-0648">Protein biosynthesis</keyword>
<dbReference type="AlphaFoldDB" id="A0A5C0UF66"/>
<dbReference type="SUPFAM" id="SSF55186">
    <property type="entry name" value="ThrRS/AlaRS common domain"/>
    <property type="match status" value="1"/>
</dbReference>
<proteinExistence type="predicted"/>
<protein>
    <recommendedName>
        <fullName evidence="4">TGS domain-containing protein</fullName>
    </recommendedName>
</protein>
<name>A0A5C0UF66_9PROT</name>
<dbReference type="Proteomes" id="UP000325004">
    <property type="component" value="Chromosome"/>
</dbReference>
<sequence length="226" mass="26249">MNRKNIIEQAIKGIDLISKLGLDADIIGFKSADKVYDLHAEIPVNTEVISLYKSDDEYIHFLRHDAAHVLAQGLTHIFPNIEFGKQFFKDTNVFGFDVFFPEHKFTKDDFPKIEKAMKDVVAKSDDIIRHVWSKEKALQYFPNDQFKQDIISNAPKNTIMLYEHGDYIDICGGPRGMNNSHVGNHFVLLDVQDSEWMFNSSKKMQRIICACFRNESEMKDFLMEYK</sequence>
<organism evidence="2 3">
    <name type="scientific">Candidatus Cytomitobacter primus</name>
    <dbReference type="NCBI Taxonomy" id="2066024"/>
    <lineage>
        <taxon>Bacteria</taxon>
        <taxon>Pseudomonadati</taxon>
        <taxon>Pseudomonadota</taxon>
        <taxon>Alphaproteobacteria</taxon>
        <taxon>Holosporales</taxon>
        <taxon>Holosporaceae</taxon>
        <taxon>Candidatus Cytomitobacter</taxon>
    </lineage>
</organism>
<dbReference type="InterPro" id="IPR018163">
    <property type="entry name" value="Thr/Ala-tRNA-synth_IIc_edit"/>
</dbReference>
<dbReference type="OrthoDB" id="8478740at2"/>
<dbReference type="PANTHER" id="PTHR11451">
    <property type="entry name" value="THREONINE-TRNA LIGASE"/>
    <property type="match status" value="1"/>
</dbReference>
<dbReference type="KEGG" id="cpri:FZC34_00590"/>
<dbReference type="GO" id="GO:0004829">
    <property type="term" value="F:threonine-tRNA ligase activity"/>
    <property type="evidence" value="ECO:0007669"/>
    <property type="project" value="TreeGrafter"/>
</dbReference>
<dbReference type="PANTHER" id="PTHR11451:SF56">
    <property type="entry name" value="THREONINE--TRNA LIGASE 1"/>
    <property type="match status" value="1"/>
</dbReference>